<dbReference type="SMART" id="SM00208">
    <property type="entry name" value="TNFR"/>
    <property type="match status" value="1"/>
</dbReference>
<evidence type="ECO:0000259" key="5">
    <source>
        <dbReference type="PROSITE" id="PS50050"/>
    </source>
</evidence>
<proteinExistence type="predicted"/>
<evidence type="ECO:0000313" key="7">
    <source>
        <dbReference type="Proteomes" id="UP001516400"/>
    </source>
</evidence>
<organism evidence="6 7">
    <name type="scientific">Cryptolaemus montrouzieri</name>
    <dbReference type="NCBI Taxonomy" id="559131"/>
    <lineage>
        <taxon>Eukaryota</taxon>
        <taxon>Metazoa</taxon>
        <taxon>Ecdysozoa</taxon>
        <taxon>Arthropoda</taxon>
        <taxon>Hexapoda</taxon>
        <taxon>Insecta</taxon>
        <taxon>Pterygota</taxon>
        <taxon>Neoptera</taxon>
        <taxon>Endopterygota</taxon>
        <taxon>Coleoptera</taxon>
        <taxon>Polyphaga</taxon>
        <taxon>Cucujiformia</taxon>
        <taxon>Coccinelloidea</taxon>
        <taxon>Coccinellidae</taxon>
        <taxon>Scymninae</taxon>
        <taxon>Scymnini</taxon>
        <taxon>Cryptolaemus</taxon>
    </lineage>
</organism>
<keyword evidence="3" id="KW-0812">Transmembrane</keyword>
<name>A0ABD2MG65_9CUCU</name>
<evidence type="ECO:0000256" key="1">
    <source>
        <dbReference type="PROSITE-ProRule" id="PRU00206"/>
    </source>
</evidence>
<feature type="compositionally biased region" description="Basic residues" evidence="2">
    <location>
        <begin position="82"/>
        <end position="94"/>
    </location>
</feature>
<keyword evidence="4" id="KW-0732">Signal</keyword>
<keyword evidence="1" id="KW-1015">Disulfide bond</keyword>
<evidence type="ECO:0000256" key="2">
    <source>
        <dbReference type="SAM" id="MobiDB-lite"/>
    </source>
</evidence>
<comment type="caution">
    <text evidence="6">The sequence shown here is derived from an EMBL/GenBank/DDBJ whole genome shotgun (WGS) entry which is preliminary data.</text>
</comment>
<evidence type="ECO:0000256" key="3">
    <source>
        <dbReference type="SAM" id="Phobius"/>
    </source>
</evidence>
<feature type="chain" id="PRO_5044825150" description="TNFR-Cys domain-containing protein" evidence="4">
    <location>
        <begin position="20"/>
        <end position="187"/>
    </location>
</feature>
<keyword evidence="3" id="KW-0472">Membrane</keyword>
<keyword evidence="3" id="KW-1133">Transmembrane helix</keyword>
<gene>
    <name evidence="6" type="ORF">HHI36_009580</name>
</gene>
<dbReference type="PROSITE" id="PS00652">
    <property type="entry name" value="TNFR_NGFR_1"/>
    <property type="match status" value="1"/>
</dbReference>
<feature type="transmembrane region" description="Helical" evidence="3">
    <location>
        <begin position="146"/>
        <end position="170"/>
    </location>
</feature>
<feature type="domain" description="TNFR-Cys" evidence="5">
    <location>
        <begin position="21"/>
        <end position="60"/>
    </location>
</feature>
<protein>
    <recommendedName>
        <fullName evidence="5">TNFR-Cys domain-containing protein</fullName>
    </recommendedName>
</protein>
<dbReference type="Proteomes" id="UP001516400">
    <property type="component" value="Unassembled WGS sequence"/>
</dbReference>
<feature type="region of interest" description="Disordered" evidence="2">
    <location>
        <begin position="76"/>
        <end position="95"/>
    </location>
</feature>
<dbReference type="Pfam" id="PF00020">
    <property type="entry name" value="TNFR_c6"/>
    <property type="match status" value="1"/>
</dbReference>
<feature type="signal peptide" evidence="4">
    <location>
        <begin position="1"/>
        <end position="19"/>
    </location>
</feature>
<comment type="caution">
    <text evidence="1">Lacks conserved residue(s) required for the propagation of feature annotation.</text>
</comment>
<dbReference type="EMBL" id="JABFTP020000001">
    <property type="protein sequence ID" value="KAL3265373.1"/>
    <property type="molecule type" value="Genomic_DNA"/>
</dbReference>
<feature type="disulfide bond" evidence="1">
    <location>
        <begin position="42"/>
        <end position="60"/>
    </location>
</feature>
<keyword evidence="7" id="KW-1185">Reference proteome</keyword>
<dbReference type="AlphaFoldDB" id="A0ABD2MG65"/>
<feature type="repeat" description="TNFR-Cys" evidence="1">
    <location>
        <begin position="21"/>
        <end position="60"/>
    </location>
</feature>
<evidence type="ECO:0000313" key="6">
    <source>
        <dbReference type="EMBL" id="KAL3265373.1"/>
    </source>
</evidence>
<reference evidence="6 7" key="1">
    <citation type="journal article" date="2021" name="BMC Biol.">
        <title>Horizontally acquired antibacterial genes associated with adaptive radiation of ladybird beetles.</title>
        <authorList>
            <person name="Li H.S."/>
            <person name="Tang X.F."/>
            <person name="Huang Y.H."/>
            <person name="Xu Z.Y."/>
            <person name="Chen M.L."/>
            <person name="Du X.Y."/>
            <person name="Qiu B.Y."/>
            <person name="Chen P.T."/>
            <person name="Zhang W."/>
            <person name="Slipinski A."/>
            <person name="Escalona H.E."/>
            <person name="Waterhouse R.M."/>
            <person name="Zwick A."/>
            <person name="Pang H."/>
        </authorList>
    </citation>
    <scope>NUCLEOTIDE SEQUENCE [LARGE SCALE GENOMIC DNA]</scope>
    <source>
        <strain evidence="6">SYSU2018</strain>
    </source>
</reference>
<feature type="disulfide bond" evidence="1">
    <location>
        <begin position="39"/>
        <end position="52"/>
    </location>
</feature>
<sequence>MVSSYATLIFISLFTWTLASICEQGKTYHEANLQQCLNCSVCKEGEVVIRPCEIHRDTHCGVLNLKDILKFITPDPTVSQNPHRHSKHKKNRHKNRDDQIIWKYADDVGKSDKTLEEQPEEVEKVAPLISSTEAPFSSAETLVWDWQAIALSTAVFTCILFFLVITLYSLHQAKQWRRLKENFEAGE</sequence>
<accession>A0ABD2MG65</accession>
<dbReference type="Gene3D" id="2.10.50.10">
    <property type="entry name" value="Tumor Necrosis Factor Receptor, subunit A, domain 2"/>
    <property type="match status" value="1"/>
</dbReference>
<dbReference type="PROSITE" id="PS50050">
    <property type="entry name" value="TNFR_NGFR_2"/>
    <property type="match status" value="1"/>
</dbReference>
<dbReference type="InterPro" id="IPR001368">
    <property type="entry name" value="TNFR/NGFR_Cys_rich_reg"/>
</dbReference>
<evidence type="ECO:0000256" key="4">
    <source>
        <dbReference type="SAM" id="SignalP"/>
    </source>
</evidence>